<protein>
    <recommendedName>
        <fullName evidence="3">Sulfatase N-terminal domain-containing protein</fullName>
    </recommendedName>
</protein>
<proteinExistence type="predicted"/>
<dbReference type="EMBL" id="LAZR01015153">
    <property type="protein sequence ID" value="KKM14408.1"/>
    <property type="molecule type" value="Genomic_DNA"/>
</dbReference>
<accession>A0A0F9JWW5</accession>
<dbReference type="GO" id="GO:0005737">
    <property type="term" value="C:cytoplasm"/>
    <property type="evidence" value="ECO:0007669"/>
    <property type="project" value="TreeGrafter"/>
</dbReference>
<organism evidence="4">
    <name type="scientific">marine sediment metagenome</name>
    <dbReference type="NCBI Taxonomy" id="412755"/>
    <lineage>
        <taxon>unclassified sequences</taxon>
        <taxon>metagenomes</taxon>
        <taxon>ecological metagenomes</taxon>
    </lineage>
</organism>
<evidence type="ECO:0000256" key="1">
    <source>
        <dbReference type="ARBA" id="ARBA00022723"/>
    </source>
</evidence>
<name>A0A0F9JWW5_9ZZZZ</name>
<dbReference type="PANTHER" id="PTHR45953">
    <property type="entry name" value="IDURONATE 2-SULFATASE"/>
    <property type="match status" value="1"/>
</dbReference>
<evidence type="ECO:0000313" key="4">
    <source>
        <dbReference type="EMBL" id="KKM14408.1"/>
    </source>
</evidence>
<dbReference type="GO" id="GO:0046872">
    <property type="term" value="F:metal ion binding"/>
    <property type="evidence" value="ECO:0007669"/>
    <property type="project" value="UniProtKB-KW"/>
</dbReference>
<keyword evidence="1" id="KW-0479">Metal-binding</keyword>
<evidence type="ECO:0000259" key="3">
    <source>
        <dbReference type="Pfam" id="PF00884"/>
    </source>
</evidence>
<dbReference type="Gene3D" id="3.40.720.10">
    <property type="entry name" value="Alkaline Phosphatase, subunit A"/>
    <property type="match status" value="1"/>
</dbReference>
<dbReference type="SUPFAM" id="SSF53649">
    <property type="entry name" value="Alkaline phosphatase-like"/>
    <property type="match status" value="1"/>
</dbReference>
<dbReference type="AlphaFoldDB" id="A0A0F9JWW5"/>
<comment type="caution">
    <text evidence="4">The sequence shown here is derived from an EMBL/GenBank/DDBJ whole genome shotgun (WGS) entry which is preliminary data.</text>
</comment>
<dbReference type="GO" id="GO:0008484">
    <property type="term" value="F:sulfuric ester hydrolase activity"/>
    <property type="evidence" value="ECO:0007669"/>
    <property type="project" value="TreeGrafter"/>
</dbReference>
<dbReference type="Pfam" id="PF00884">
    <property type="entry name" value="Sulfatase"/>
    <property type="match status" value="1"/>
</dbReference>
<dbReference type="InterPro" id="IPR017850">
    <property type="entry name" value="Alkaline_phosphatase_core_sf"/>
</dbReference>
<reference evidence="4" key="1">
    <citation type="journal article" date="2015" name="Nature">
        <title>Complex archaea that bridge the gap between prokaryotes and eukaryotes.</title>
        <authorList>
            <person name="Spang A."/>
            <person name="Saw J.H."/>
            <person name="Jorgensen S.L."/>
            <person name="Zaremba-Niedzwiedzka K."/>
            <person name="Martijn J."/>
            <person name="Lind A.E."/>
            <person name="van Eijk R."/>
            <person name="Schleper C."/>
            <person name="Guy L."/>
            <person name="Ettema T.J."/>
        </authorList>
    </citation>
    <scope>NUCLEOTIDE SEQUENCE</scope>
</reference>
<keyword evidence="2" id="KW-0378">Hydrolase</keyword>
<dbReference type="InterPro" id="IPR000917">
    <property type="entry name" value="Sulfatase_N"/>
</dbReference>
<gene>
    <name evidence="4" type="ORF">LCGC14_1706410</name>
</gene>
<dbReference type="PANTHER" id="PTHR45953:SF1">
    <property type="entry name" value="IDURONATE 2-SULFATASE"/>
    <property type="match status" value="1"/>
</dbReference>
<feature type="domain" description="Sulfatase N-terminal" evidence="3">
    <location>
        <begin position="21"/>
        <end position="225"/>
    </location>
</feature>
<evidence type="ECO:0000256" key="2">
    <source>
        <dbReference type="ARBA" id="ARBA00022801"/>
    </source>
</evidence>
<sequence>MGFADARFMFNRGHFQKIEDSPMRDMEPTAHPYGVIGDEKTYTTDWLTDKTIDFISQPRPNGFCYMVSIPDPHDPCEVRAPYDTLLRAEDMPLPATFEQEALPDWAEVTRDRGSYPLDDAQRAEKLRRRKALYFGEVKLIDDSVGRIIDCLEERGILDETIIVFTTDHGDYMGEHGLSEKNHLYETAYRIPLLVRWPAKIAAGTVVDGVVSTVDFQPTILSLMGVGPCGREEGRDGSALLTGQPTDWADEAFIHHSSLERAGIFTPEFELACVKGGEAVLFDRVNDPDQVQNIYDSSDHADTARELTERIVQHHRQVKSPATEWLEAIGR</sequence>